<evidence type="ECO:0000259" key="6">
    <source>
        <dbReference type="Pfam" id="PF05712"/>
    </source>
</evidence>
<evidence type="ECO:0000256" key="2">
    <source>
        <dbReference type="ARBA" id="ARBA00022853"/>
    </source>
</evidence>
<evidence type="ECO:0000256" key="1">
    <source>
        <dbReference type="ARBA" id="ARBA00004123"/>
    </source>
</evidence>
<dbReference type="PANTHER" id="PTHR10880:SF48">
    <property type="entry name" value="MORTALITY FACTOR 4 LIKE 2"/>
    <property type="match status" value="1"/>
</dbReference>
<gene>
    <name evidence="7" type="ORF">OESDEN_01399</name>
</gene>
<dbReference type="PROSITE" id="PS51640">
    <property type="entry name" value="MRG"/>
    <property type="match status" value="1"/>
</dbReference>
<evidence type="ECO:0000313" key="8">
    <source>
        <dbReference type="Proteomes" id="UP000053660"/>
    </source>
</evidence>
<protein>
    <recommendedName>
        <fullName evidence="6">MRG domain-containing protein</fullName>
    </recommendedName>
</protein>
<dbReference type="Proteomes" id="UP000053660">
    <property type="component" value="Unassembled WGS sequence"/>
</dbReference>
<dbReference type="GO" id="GO:0035267">
    <property type="term" value="C:NuA4 histone acetyltransferase complex"/>
    <property type="evidence" value="ECO:0007669"/>
    <property type="project" value="TreeGrafter"/>
</dbReference>
<dbReference type="InterPro" id="IPR038217">
    <property type="entry name" value="MRG_C_sf"/>
</dbReference>
<keyword evidence="4" id="KW-0804">Transcription</keyword>
<reference evidence="7 8" key="1">
    <citation type="submission" date="2014-03" db="EMBL/GenBank/DDBJ databases">
        <title>Draft genome of the hookworm Oesophagostomum dentatum.</title>
        <authorList>
            <person name="Mitreva M."/>
        </authorList>
    </citation>
    <scope>NUCLEOTIDE SEQUENCE [LARGE SCALE GENOMIC DNA]</scope>
    <source>
        <strain evidence="7 8">OD-Hann</strain>
    </source>
</reference>
<dbReference type="GO" id="GO:0006355">
    <property type="term" value="P:regulation of DNA-templated transcription"/>
    <property type="evidence" value="ECO:0007669"/>
    <property type="project" value="InterPro"/>
</dbReference>
<dbReference type="AlphaFoldDB" id="A0A0B1TTA5"/>
<feature type="domain" description="MRG" evidence="6">
    <location>
        <begin position="28"/>
        <end position="232"/>
    </location>
</feature>
<dbReference type="Pfam" id="PF05712">
    <property type="entry name" value="MRG"/>
    <property type="match status" value="1"/>
</dbReference>
<dbReference type="GO" id="GO:0006325">
    <property type="term" value="P:chromatin organization"/>
    <property type="evidence" value="ECO:0007669"/>
    <property type="project" value="UniProtKB-KW"/>
</dbReference>
<proteinExistence type="predicted"/>
<accession>A0A0B1TTA5</accession>
<evidence type="ECO:0000256" key="4">
    <source>
        <dbReference type="ARBA" id="ARBA00023163"/>
    </source>
</evidence>
<comment type="subcellular location">
    <subcellularLocation>
        <location evidence="1">Nucleus</location>
    </subcellularLocation>
</comment>
<dbReference type="Gene3D" id="1.10.274.30">
    <property type="entry name" value="MRG domain"/>
    <property type="match status" value="1"/>
</dbReference>
<evidence type="ECO:0000256" key="3">
    <source>
        <dbReference type="ARBA" id="ARBA00023015"/>
    </source>
</evidence>
<dbReference type="OrthoDB" id="5845086at2759"/>
<name>A0A0B1TTA5_OESDE</name>
<dbReference type="InterPro" id="IPR026541">
    <property type="entry name" value="MRG_dom"/>
</dbReference>
<dbReference type="GO" id="GO:0005634">
    <property type="term" value="C:nucleus"/>
    <property type="evidence" value="ECO:0007669"/>
    <property type="project" value="UniProtKB-SubCell"/>
</dbReference>
<organism evidence="7 8">
    <name type="scientific">Oesophagostomum dentatum</name>
    <name type="common">Nodular worm</name>
    <dbReference type="NCBI Taxonomy" id="61180"/>
    <lineage>
        <taxon>Eukaryota</taxon>
        <taxon>Metazoa</taxon>
        <taxon>Ecdysozoa</taxon>
        <taxon>Nematoda</taxon>
        <taxon>Chromadorea</taxon>
        <taxon>Rhabditida</taxon>
        <taxon>Rhabditina</taxon>
        <taxon>Rhabditomorpha</taxon>
        <taxon>Strongyloidea</taxon>
        <taxon>Strongylidae</taxon>
        <taxon>Oesophagostomum</taxon>
    </lineage>
</organism>
<evidence type="ECO:0000256" key="5">
    <source>
        <dbReference type="ARBA" id="ARBA00023242"/>
    </source>
</evidence>
<dbReference type="InterPro" id="IPR008676">
    <property type="entry name" value="MRG"/>
</dbReference>
<evidence type="ECO:0000313" key="7">
    <source>
        <dbReference type="EMBL" id="KHJ98625.1"/>
    </source>
</evidence>
<keyword evidence="8" id="KW-1185">Reference proteome</keyword>
<sequence>MKTVRGRANRIPTEQLTPEIDAQLEQLSNLPKSIKNILVNEHDAVVNQSKLTNLPARITVYDIVEKYVDFTKSKYGDNAIEIEHDGGITYLANNEVLVRTARALRDYFDILLPYQLLYKFERPQFNTLAKKEQEKFDSEQTKFQESTPRRLRKSSREVKTSFAASVYAQILDGGPLRPDIVRPSKFYGLAHLLRMFVKLPALLRTIPCARDDLIDRIACIHDFIAFVRQNAPFILDLSTDYKEAGAEYIRSVGVSS</sequence>
<keyword evidence="3" id="KW-0805">Transcription regulation</keyword>
<dbReference type="EMBL" id="KN549291">
    <property type="protein sequence ID" value="KHJ98625.1"/>
    <property type="molecule type" value="Genomic_DNA"/>
</dbReference>
<dbReference type="PANTHER" id="PTHR10880">
    <property type="entry name" value="MORTALITY FACTOR 4-LIKE PROTEIN"/>
    <property type="match status" value="1"/>
</dbReference>
<keyword evidence="2" id="KW-0156">Chromatin regulator</keyword>
<keyword evidence="5" id="KW-0539">Nucleus</keyword>